<evidence type="ECO:0000256" key="1">
    <source>
        <dbReference type="SAM" id="Coils"/>
    </source>
</evidence>
<gene>
    <name evidence="3" type="ORF">OKIOD_LOCUS5332</name>
</gene>
<sequence>MCNFAFRNIFDCALEIANERADLTRQLETVQEDVLKEDVSIAAKAIQMVDAPFLLEKQPSIKEEDLQKLAASADSARAAFNWRADQLKELEKKADENFSEQREKIREESRELRKQTEEIWEQIRREDDAAIQVFRGGPGEEDEEDDFGIGEEEFREINEMLEGLKLDTAEIRARQEAEKEEMMRSLEQTRVKTTQNEKIASLKIEKAEKMLAEKRAKDDALNAEIETLEREIAAEEMVFQTEREKIVRLDEEERALADDIARQQEESDELDKQIAELSKVLEEQNALLSQEMAENDALAKKEVDLEKEVADLKNEYSAAQNSMSIGWTNSITLRREITAGKDDLARISEEWKAAEEEKEKSRMELEQKVNLFQELEKKVASEEASLASGKKELELAKEKCSKLGEENQVAEDSAAELDDNIKKLTSDVDQLVEKQKQYEALLVPEDN</sequence>
<feature type="compositionally biased region" description="Basic and acidic residues" evidence="2">
    <location>
        <begin position="175"/>
        <end position="190"/>
    </location>
</feature>
<feature type="region of interest" description="Disordered" evidence="2">
    <location>
        <begin position="175"/>
        <end position="195"/>
    </location>
</feature>
<evidence type="ECO:0000313" key="3">
    <source>
        <dbReference type="EMBL" id="CAG5094682.1"/>
    </source>
</evidence>
<proteinExistence type="predicted"/>
<keyword evidence="1" id="KW-0175">Coiled coil</keyword>
<dbReference type="EMBL" id="OU015569">
    <property type="protein sequence ID" value="CAG5094682.1"/>
    <property type="molecule type" value="Genomic_DNA"/>
</dbReference>
<feature type="coiled-coil region" evidence="1">
    <location>
        <begin position="84"/>
        <end position="118"/>
    </location>
</feature>
<evidence type="ECO:0000256" key="2">
    <source>
        <dbReference type="SAM" id="MobiDB-lite"/>
    </source>
</evidence>
<name>A0ABN7S7U5_OIKDI</name>
<organism evidence="3 4">
    <name type="scientific">Oikopleura dioica</name>
    <name type="common">Tunicate</name>
    <dbReference type="NCBI Taxonomy" id="34765"/>
    <lineage>
        <taxon>Eukaryota</taxon>
        <taxon>Metazoa</taxon>
        <taxon>Chordata</taxon>
        <taxon>Tunicata</taxon>
        <taxon>Appendicularia</taxon>
        <taxon>Copelata</taxon>
        <taxon>Oikopleuridae</taxon>
        <taxon>Oikopleura</taxon>
    </lineage>
</organism>
<evidence type="ECO:0000313" key="4">
    <source>
        <dbReference type="Proteomes" id="UP001158576"/>
    </source>
</evidence>
<protein>
    <submittedName>
        <fullName evidence="3">Oidioi.mRNA.OKI2018_I69.XSR.g13774.t1.cds</fullName>
    </submittedName>
</protein>
<reference evidence="3 4" key="1">
    <citation type="submission" date="2021-04" db="EMBL/GenBank/DDBJ databases">
        <authorList>
            <person name="Bliznina A."/>
        </authorList>
    </citation>
    <scope>NUCLEOTIDE SEQUENCE [LARGE SCALE GENOMIC DNA]</scope>
</reference>
<keyword evidence="4" id="KW-1185">Reference proteome</keyword>
<accession>A0ABN7S7U5</accession>
<dbReference type="Proteomes" id="UP001158576">
    <property type="component" value="Chromosome XSR"/>
</dbReference>